<comment type="similarity">
    <text evidence="3">Belongs to the CoaE family.</text>
</comment>
<evidence type="ECO:0000256" key="4">
    <source>
        <dbReference type="NCBIfam" id="TIGR00152"/>
    </source>
</evidence>
<dbReference type="HAMAP" id="MF_00376">
    <property type="entry name" value="Dephospho_CoA_kinase"/>
    <property type="match status" value="1"/>
</dbReference>
<reference evidence="6" key="1">
    <citation type="journal article" date="2018" name="MSphere">
        <title>Fusobacterium Genomics Using MinION and Illumina Sequencing Enables Genome Completion and Correction.</title>
        <authorList>
            <person name="Todd S.M."/>
            <person name="Settlage R.E."/>
            <person name="Lahmers K.K."/>
            <person name="Slade D.J."/>
        </authorList>
    </citation>
    <scope>NUCLEOTIDE SEQUENCE [LARGE SCALE GENOMIC DNA]</scope>
    <source>
        <strain evidence="6">ATCC 27725</strain>
    </source>
</reference>
<evidence type="ECO:0000313" key="6">
    <source>
        <dbReference type="Proteomes" id="UP000241238"/>
    </source>
</evidence>
<dbReference type="NCBIfam" id="TIGR00152">
    <property type="entry name" value="dephospho-CoA kinase"/>
    <property type="match status" value="1"/>
</dbReference>
<keyword evidence="6" id="KW-1185">Reference proteome</keyword>
<evidence type="ECO:0000313" key="5">
    <source>
        <dbReference type="EMBL" id="AVQ31108.1"/>
    </source>
</evidence>
<dbReference type="EC" id="2.7.1.24" evidence="3 4"/>
<dbReference type="SUPFAM" id="SSF52540">
    <property type="entry name" value="P-loop containing nucleoside triphosphate hydrolases"/>
    <property type="match status" value="1"/>
</dbReference>
<sequence>MIVGLTGGIASGKSTVSKFFKQLGLEVLDADELVKEVSQKEETINRIAEVFGKDILDSKGKIIREKLREKAFGNRELLKKLNEIIHPQVIEIFVKKKKETPQDSIVIFDIPLLYEAKMENLCDKIIVVYIKRELQVKRVIERDKNSRELAEKIIDAQMPLEDKVERADIIINNNSTLEDLKNHVNVVYCNLQKIKNVR</sequence>
<comment type="pathway">
    <text evidence="3">Cofactor biosynthesis; coenzyme A biosynthesis; CoA from (R)-pantothenate: step 5/5.</text>
</comment>
<keyword evidence="3" id="KW-0808">Transferase</keyword>
<evidence type="ECO:0000256" key="3">
    <source>
        <dbReference type="HAMAP-Rule" id="MF_00376"/>
    </source>
</evidence>
<dbReference type="PANTHER" id="PTHR10695:SF46">
    <property type="entry name" value="BIFUNCTIONAL COENZYME A SYNTHASE-RELATED"/>
    <property type="match status" value="1"/>
</dbReference>
<dbReference type="PROSITE" id="PS51219">
    <property type="entry name" value="DPCK"/>
    <property type="match status" value="1"/>
</dbReference>
<comment type="subcellular location">
    <subcellularLocation>
        <location evidence="3">Cytoplasm</location>
    </subcellularLocation>
</comment>
<gene>
    <name evidence="3" type="primary">coaE</name>
    <name evidence="5" type="ORF">C4N18_07750</name>
</gene>
<dbReference type="GeneID" id="77467883"/>
<accession>A0ABM6U470</accession>
<proteinExistence type="inferred from homology"/>
<keyword evidence="3 5" id="KW-0418">Kinase</keyword>
<dbReference type="EMBL" id="CP028103">
    <property type="protein sequence ID" value="AVQ31108.1"/>
    <property type="molecule type" value="Genomic_DNA"/>
</dbReference>
<dbReference type="Pfam" id="PF01121">
    <property type="entry name" value="CoaE"/>
    <property type="match status" value="1"/>
</dbReference>
<dbReference type="PANTHER" id="PTHR10695">
    <property type="entry name" value="DEPHOSPHO-COA KINASE-RELATED"/>
    <property type="match status" value="1"/>
</dbReference>
<protein>
    <recommendedName>
        <fullName evidence="3 4">Dephospho-CoA kinase</fullName>
        <ecNumber evidence="3 4">2.7.1.24</ecNumber>
    </recommendedName>
    <alternativeName>
        <fullName evidence="3">Dephosphocoenzyme A kinase</fullName>
    </alternativeName>
</protein>
<dbReference type="InterPro" id="IPR027417">
    <property type="entry name" value="P-loop_NTPase"/>
</dbReference>
<dbReference type="CDD" id="cd02022">
    <property type="entry name" value="DPCK"/>
    <property type="match status" value="1"/>
</dbReference>
<comment type="function">
    <text evidence="3">Catalyzes the phosphorylation of the 3'-hydroxyl group of dephosphocoenzyme A to form coenzyme A.</text>
</comment>
<dbReference type="Gene3D" id="3.40.50.300">
    <property type="entry name" value="P-loop containing nucleotide triphosphate hydrolases"/>
    <property type="match status" value="1"/>
</dbReference>
<keyword evidence="2 3" id="KW-0067">ATP-binding</keyword>
<dbReference type="InterPro" id="IPR001977">
    <property type="entry name" value="Depp_CoAkinase"/>
</dbReference>
<keyword evidence="3" id="KW-0173">Coenzyme A biosynthesis</keyword>
<organism evidence="5 6">
    <name type="scientific">Fusobacterium varium ATCC 27725</name>
    <dbReference type="NCBI Taxonomy" id="469618"/>
    <lineage>
        <taxon>Bacteria</taxon>
        <taxon>Fusobacteriati</taxon>
        <taxon>Fusobacteriota</taxon>
        <taxon>Fusobacteriia</taxon>
        <taxon>Fusobacteriales</taxon>
        <taxon>Fusobacteriaceae</taxon>
        <taxon>Fusobacterium</taxon>
    </lineage>
</organism>
<feature type="binding site" evidence="3">
    <location>
        <begin position="10"/>
        <end position="15"/>
    </location>
    <ligand>
        <name>ATP</name>
        <dbReference type="ChEBI" id="CHEBI:30616"/>
    </ligand>
</feature>
<evidence type="ECO:0000256" key="2">
    <source>
        <dbReference type="ARBA" id="ARBA00022840"/>
    </source>
</evidence>
<dbReference type="RefSeq" id="WP_005946828.1">
    <property type="nucleotide sequence ID" value="NZ_CP028103.1"/>
</dbReference>
<keyword evidence="3" id="KW-0963">Cytoplasm</keyword>
<comment type="catalytic activity">
    <reaction evidence="3">
        <text>3'-dephospho-CoA + ATP = ADP + CoA + H(+)</text>
        <dbReference type="Rhea" id="RHEA:18245"/>
        <dbReference type="ChEBI" id="CHEBI:15378"/>
        <dbReference type="ChEBI" id="CHEBI:30616"/>
        <dbReference type="ChEBI" id="CHEBI:57287"/>
        <dbReference type="ChEBI" id="CHEBI:57328"/>
        <dbReference type="ChEBI" id="CHEBI:456216"/>
        <dbReference type="EC" id="2.7.1.24"/>
    </reaction>
</comment>
<dbReference type="Proteomes" id="UP000241238">
    <property type="component" value="Chromosome"/>
</dbReference>
<dbReference type="GO" id="GO:0016301">
    <property type="term" value="F:kinase activity"/>
    <property type="evidence" value="ECO:0007669"/>
    <property type="project" value="UniProtKB-KW"/>
</dbReference>
<name>A0ABM6U470_FUSVA</name>
<keyword evidence="1 3" id="KW-0547">Nucleotide-binding</keyword>
<evidence type="ECO:0000256" key="1">
    <source>
        <dbReference type="ARBA" id="ARBA00022741"/>
    </source>
</evidence>